<evidence type="ECO:0000256" key="2">
    <source>
        <dbReference type="ARBA" id="ARBA00012882"/>
    </source>
</evidence>
<keyword evidence="4 5" id="KW-0012">Acyltransferase</keyword>
<dbReference type="Pfam" id="PF02522">
    <property type="entry name" value="Antibiotic_NAT"/>
    <property type="match status" value="1"/>
</dbReference>
<organism evidence="6 7">
    <name type="scientific">Shinella curvata</name>
    <dbReference type="NCBI Taxonomy" id="1817964"/>
    <lineage>
        <taxon>Bacteria</taxon>
        <taxon>Pseudomonadati</taxon>
        <taxon>Pseudomonadota</taxon>
        <taxon>Alphaproteobacteria</taxon>
        <taxon>Hyphomicrobiales</taxon>
        <taxon>Rhizobiaceae</taxon>
        <taxon>Shinella</taxon>
    </lineage>
</organism>
<dbReference type="PANTHER" id="PTHR11104">
    <property type="entry name" value="AMINOGLYCOSIDE N3-ACETYLTRANSFERASE"/>
    <property type="match status" value="1"/>
</dbReference>
<dbReference type="SUPFAM" id="SSF110710">
    <property type="entry name" value="TTHA0583/YokD-like"/>
    <property type="match status" value="1"/>
</dbReference>
<accession>A0ABT8XCQ4</accession>
<dbReference type="InterPro" id="IPR003679">
    <property type="entry name" value="Amioglycoside_AcTrfase"/>
</dbReference>
<dbReference type="RefSeq" id="WP_244761164.1">
    <property type="nucleotide sequence ID" value="NZ_JALJCJ010000003.1"/>
</dbReference>
<evidence type="ECO:0000256" key="1">
    <source>
        <dbReference type="ARBA" id="ARBA00006383"/>
    </source>
</evidence>
<name>A0ABT8XCQ4_9HYPH</name>
<keyword evidence="3 5" id="KW-0808">Transferase</keyword>
<evidence type="ECO:0000313" key="6">
    <source>
        <dbReference type="EMBL" id="MDO6121219.1"/>
    </source>
</evidence>
<dbReference type="InterPro" id="IPR028345">
    <property type="entry name" value="Antibiotic_NAT-like"/>
</dbReference>
<gene>
    <name evidence="6" type="ORF">GB928_008515</name>
</gene>
<evidence type="ECO:0000256" key="5">
    <source>
        <dbReference type="RuleBase" id="RU365031"/>
    </source>
</evidence>
<evidence type="ECO:0000256" key="4">
    <source>
        <dbReference type="ARBA" id="ARBA00023315"/>
    </source>
</evidence>
<evidence type="ECO:0000313" key="7">
    <source>
        <dbReference type="Proteomes" id="UP001177080"/>
    </source>
</evidence>
<dbReference type="PANTHER" id="PTHR11104:SF0">
    <property type="entry name" value="SPBETA PROPHAGE-DERIVED AMINOGLYCOSIDE N(3')-ACETYLTRANSFERASE-LIKE PROTEIN YOKD"/>
    <property type="match status" value="1"/>
</dbReference>
<comment type="caution">
    <text evidence="6">The sequence shown here is derived from an EMBL/GenBank/DDBJ whole genome shotgun (WGS) entry which is preliminary data.</text>
</comment>
<proteinExistence type="inferred from homology"/>
<keyword evidence="5" id="KW-0046">Antibiotic resistance</keyword>
<dbReference type="EMBL" id="WHSC02000003">
    <property type="protein sequence ID" value="MDO6121219.1"/>
    <property type="molecule type" value="Genomic_DNA"/>
</dbReference>
<comment type="catalytic activity">
    <reaction evidence="5">
        <text>a 2-deoxystreptamine antibiotic + acetyl-CoA = an N(3)-acetyl-2-deoxystreptamine antibiotic + CoA + H(+)</text>
        <dbReference type="Rhea" id="RHEA:12665"/>
        <dbReference type="ChEBI" id="CHEBI:15378"/>
        <dbReference type="ChEBI" id="CHEBI:57287"/>
        <dbReference type="ChEBI" id="CHEBI:57288"/>
        <dbReference type="ChEBI" id="CHEBI:57921"/>
        <dbReference type="ChEBI" id="CHEBI:77452"/>
        <dbReference type="EC" id="2.3.1.81"/>
    </reaction>
</comment>
<sequence length="268" mass="29653">MAGLMHPRETVERLAAEWRKAGVEAGDVLLLHSGISRTLRRMREFGFENPDPALILDSFLAAIGDDGTLLLPLFNFDFTKGVPFDIRSTPSQMGALTEVGRLREGAVRTGHPIYSFAILGRRAEDFRGLVNLSGYGADSPFGKLHGLDGKIAVLDLPDQNSQTFYHYVEESLSVPYRYRKSFTAAYLGEDGHAGPRTFELFVRDVENGVLTHVDPMGELLWERGLYRGERPKQGAGLRTISASAMYDMTAEVITSGRAKGLLYDIQNP</sequence>
<reference evidence="6" key="1">
    <citation type="submission" date="2022-04" db="EMBL/GenBank/DDBJ databases">
        <title>Shinella lacus sp. nov., a novel member of the genus Shinella from water.</title>
        <authorList>
            <person name="Deng Y."/>
        </authorList>
    </citation>
    <scope>NUCLEOTIDE SEQUENCE</scope>
    <source>
        <strain evidence="6">JCM 31239</strain>
    </source>
</reference>
<comment type="similarity">
    <text evidence="1 5">Belongs to the antibiotic N-acetyltransferase family.</text>
</comment>
<dbReference type="Proteomes" id="UP001177080">
    <property type="component" value="Unassembled WGS sequence"/>
</dbReference>
<protein>
    <recommendedName>
        <fullName evidence="2 5">Aminoglycoside N(3)-acetyltransferase</fullName>
        <ecNumber evidence="5">2.3.1.-</ecNumber>
    </recommendedName>
</protein>
<dbReference type="EC" id="2.3.1.-" evidence="5"/>
<evidence type="ECO:0000256" key="3">
    <source>
        <dbReference type="ARBA" id="ARBA00022679"/>
    </source>
</evidence>
<keyword evidence="7" id="KW-1185">Reference proteome</keyword>